<sequence>MSGSEKYAQEVKVAKIFNELRDGFKKVDATSDTNKQQTILKDLTARMQDVKTLIKDFEKEARAEDLSAQELTNRKRAMVQELNNFITQKKDRSSALSAKAELLAESSSRGPQKPLTELSTQELMAKGRKEMKDQEDSLIRAQRIVESTIEVGTKTAETLHQQGQQMERVLDALDEIKFSMKKANQVIRDITRSLATDKCIMLLLMIVIVVIVIVIACKLAGVGGKAASIPIPTLQAPAPPPPVAGRRMLGKLEQEQNGEGAFSFLWQGVTGIPHTWLMPTLQPISLA</sequence>
<protein>
    <submittedName>
        <fullName evidence="11">G118 protein</fullName>
    </submittedName>
</protein>
<evidence type="ECO:0000259" key="10">
    <source>
        <dbReference type="PROSITE" id="PS50192"/>
    </source>
</evidence>
<gene>
    <name evidence="11" type="primary">g118</name>
    <name evidence="11" type="ORF">VP750_LOCUS96</name>
</gene>
<feature type="coiled-coil region" evidence="7">
    <location>
        <begin position="40"/>
        <end position="88"/>
    </location>
</feature>
<keyword evidence="3 9" id="KW-0812">Transmembrane</keyword>
<dbReference type="CDD" id="cd15861">
    <property type="entry name" value="SNARE_SNAP25N_23N_29N_SEC9N"/>
    <property type="match status" value="1"/>
</dbReference>
<keyword evidence="7" id="KW-0175">Coiled coil</keyword>
<evidence type="ECO:0000256" key="9">
    <source>
        <dbReference type="SAM" id="Phobius"/>
    </source>
</evidence>
<evidence type="ECO:0000256" key="1">
    <source>
        <dbReference type="ARBA" id="ARBA00004211"/>
    </source>
</evidence>
<name>A0ABP1FK79_9CHLO</name>
<dbReference type="PANTHER" id="PTHR21230">
    <property type="entry name" value="VESICLE TRANSPORT V-SNARE PROTEIN VTI1-RELATED"/>
    <property type="match status" value="1"/>
</dbReference>
<evidence type="ECO:0000256" key="2">
    <source>
        <dbReference type="ARBA" id="ARBA00022448"/>
    </source>
</evidence>
<dbReference type="SUPFAM" id="SSF58038">
    <property type="entry name" value="SNARE fusion complex"/>
    <property type="match status" value="1"/>
</dbReference>
<proteinExistence type="predicted"/>
<evidence type="ECO:0000256" key="6">
    <source>
        <dbReference type="ARBA" id="ARBA00023136"/>
    </source>
</evidence>
<feature type="compositionally biased region" description="Low complexity" evidence="8">
    <location>
        <begin position="97"/>
        <end position="108"/>
    </location>
</feature>
<evidence type="ECO:0000313" key="12">
    <source>
        <dbReference type="Proteomes" id="UP001497392"/>
    </source>
</evidence>
<dbReference type="PANTHER" id="PTHR21230:SF79">
    <property type="entry name" value="T-SNARE COILED-COIL HOMOLOGY DOMAIN-CONTAINING PROTEIN"/>
    <property type="match status" value="1"/>
</dbReference>
<feature type="region of interest" description="Disordered" evidence="8">
    <location>
        <begin position="97"/>
        <end position="118"/>
    </location>
</feature>
<evidence type="ECO:0000256" key="3">
    <source>
        <dbReference type="ARBA" id="ARBA00022692"/>
    </source>
</evidence>
<dbReference type="InterPro" id="IPR000727">
    <property type="entry name" value="T_SNARE_dom"/>
</dbReference>
<evidence type="ECO:0000256" key="8">
    <source>
        <dbReference type="SAM" id="MobiDB-lite"/>
    </source>
</evidence>
<dbReference type="Proteomes" id="UP001497392">
    <property type="component" value="Unassembled WGS sequence"/>
</dbReference>
<dbReference type="EMBL" id="CAXHTA020000001">
    <property type="protein sequence ID" value="CAL5218437.1"/>
    <property type="molecule type" value="Genomic_DNA"/>
</dbReference>
<comment type="subcellular location">
    <subcellularLocation>
        <location evidence="1">Membrane</location>
        <topology evidence="1">Single-pass type IV membrane protein</topology>
    </subcellularLocation>
</comment>
<evidence type="ECO:0000256" key="4">
    <source>
        <dbReference type="ARBA" id="ARBA00022927"/>
    </source>
</evidence>
<dbReference type="Gene3D" id="1.20.5.110">
    <property type="match status" value="1"/>
</dbReference>
<comment type="caution">
    <text evidence="11">The sequence shown here is derived from an EMBL/GenBank/DDBJ whole genome shotgun (WGS) entry which is preliminary data.</text>
</comment>
<dbReference type="SMART" id="SM00397">
    <property type="entry name" value="t_SNARE"/>
    <property type="match status" value="1"/>
</dbReference>
<dbReference type="PROSITE" id="PS50192">
    <property type="entry name" value="T_SNARE"/>
    <property type="match status" value="1"/>
</dbReference>
<dbReference type="InterPro" id="IPR044766">
    <property type="entry name" value="NPSN/SNAP25-like_N_SNARE"/>
</dbReference>
<keyword evidence="6 9" id="KW-0472">Membrane</keyword>
<evidence type="ECO:0000256" key="7">
    <source>
        <dbReference type="SAM" id="Coils"/>
    </source>
</evidence>
<keyword evidence="2" id="KW-0813">Transport</keyword>
<dbReference type="Pfam" id="PF12352">
    <property type="entry name" value="V-SNARE_C"/>
    <property type="match status" value="1"/>
</dbReference>
<reference evidence="11 12" key="1">
    <citation type="submission" date="2024-06" db="EMBL/GenBank/DDBJ databases">
        <authorList>
            <person name="Kraege A."/>
            <person name="Thomma B."/>
        </authorList>
    </citation>
    <scope>NUCLEOTIDE SEQUENCE [LARGE SCALE GENOMIC DNA]</scope>
</reference>
<accession>A0ABP1FK79</accession>
<evidence type="ECO:0000313" key="11">
    <source>
        <dbReference type="EMBL" id="CAL5218437.1"/>
    </source>
</evidence>
<feature type="domain" description="T-SNARE coiled-coil homology" evidence="10">
    <location>
        <begin position="128"/>
        <end position="190"/>
    </location>
</feature>
<feature type="transmembrane region" description="Helical" evidence="9">
    <location>
        <begin position="200"/>
        <end position="221"/>
    </location>
</feature>
<evidence type="ECO:0000256" key="5">
    <source>
        <dbReference type="ARBA" id="ARBA00022989"/>
    </source>
</evidence>
<organism evidence="11 12">
    <name type="scientific">Coccomyxa viridis</name>
    <dbReference type="NCBI Taxonomy" id="1274662"/>
    <lineage>
        <taxon>Eukaryota</taxon>
        <taxon>Viridiplantae</taxon>
        <taxon>Chlorophyta</taxon>
        <taxon>core chlorophytes</taxon>
        <taxon>Trebouxiophyceae</taxon>
        <taxon>Trebouxiophyceae incertae sedis</taxon>
        <taxon>Coccomyxaceae</taxon>
        <taxon>Coccomyxa</taxon>
    </lineage>
</organism>
<keyword evidence="12" id="KW-1185">Reference proteome</keyword>
<keyword evidence="5 9" id="KW-1133">Transmembrane helix</keyword>
<keyword evidence="4" id="KW-0653">Protein transport</keyword>